<feature type="transmembrane region" description="Helical" evidence="5">
    <location>
        <begin position="459"/>
        <end position="483"/>
    </location>
</feature>
<feature type="domain" description="Amino acid transporter transmembrane" evidence="6">
    <location>
        <begin position="55"/>
        <end position="479"/>
    </location>
</feature>
<comment type="subcellular location">
    <subcellularLocation>
        <location evidence="1">Membrane</location>
        <topology evidence="1">Multi-pass membrane protein</topology>
    </subcellularLocation>
</comment>
<keyword evidence="4 5" id="KW-0472">Membrane</keyword>
<dbReference type="GeneID" id="586297"/>
<dbReference type="EnsemblMetazoa" id="XM_786084">
    <property type="protein sequence ID" value="XP_791177"/>
    <property type="gene ID" value="LOC586297"/>
</dbReference>
<accession>A0A7M7RD51</accession>
<feature type="transmembrane region" description="Helical" evidence="5">
    <location>
        <begin position="307"/>
        <end position="331"/>
    </location>
</feature>
<dbReference type="AlphaFoldDB" id="A0A7M7RD51"/>
<proteinExistence type="predicted"/>
<reference evidence="8" key="1">
    <citation type="submission" date="2015-02" db="EMBL/GenBank/DDBJ databases">
        <title>Genome sequencing for Strongylocentrotus purpuratus.</title>
        <authorList>
            <person name="Murali S."/>
            <person name="Liu Y."/>
            <person name="Vee V."/>
            <person name="English A."/>
            <person name="Wang M."/>
            <person name="Skinner E."/>
            <person name="Han Y."/>
            <person name="Muzny D.M."/>
            <person name="Worley K.C."/>
            <person name="Gibbs R.A."/>
        </authorList>
    </citation>
    <scope>NUCLEOTIDE SEQUENCE</scope>
</reference>
<keyword evidence="3 5" id="KW-1133">Transmembrane helix</keyword>
<feature type="transmembrane region" description="Helical" evidence="5">
    <location>
        <begin position="398"/>
        <end position="420"/>
    </location>
</feature>
<evidence type="ECO:0000313" key="7">
    <source>
        <dbReference type="EnsemblMetazoa" id="XP_791177"/>
    </source>
</evidence>
<evidence type="ECO:0000313" key="8">
    <source>
        <dbReference type="Proteomes" id="UP000007110"/>
    </source>
</evidence>
<feature type="transmembrane region" description="Helical" evidence="5">
    <location>
        <begin position="275"/>
        <end position="295"/>
    </location>
</feature>
<dbReference type="PANTHER" id="PTHR22950:SF702">
    <property type="entry name" value="AMINO ACID TRANSPORTER PROTEIN"/>
    <property type="match status" value="1"/>
</dbReference>
<dbReference type="Pfam" id="PF01490">
    <property type="entry name" value="Aa_trans"/>
    <property type="match status" value="1"/>
</dbReference>
<evidence type="ECO:0000259" key="6">
    <source>
        <dbReference type="Pfam" id="PF01490"/>
    </source>
</evidence>
<evidence type="ECO:0000256" key="4">
    <source>
        <dbReference type="ARBA" id="ARBA00023136"/>
    </source>
</evidence>
<dbReference type="GO" id="GO:0016020">
    <property type="term" value="C:membrane"/>
    <property type="evidence" value="ECO:0007669"/>
    <property type="project" value="UniProtKB-SubCell"/>
</dbReference>
<evidence type="ECO:0000256" key="1">
    <source>
        <dbReference type="ARBA" id="ARBA00004141"/>
    </source>
</evidence>
<evidence type="ECO:0000256" key="5">
    <source>
        <dbReference type="SAM" id="Phobius"/>
    </source>
</evidence>
<keyword evidence="2 5" id="KW-0812">Transmembrane</keyword>
<feature type="transmembrane region" description="Helical" evidence="5">
    <location>
        <begin position="175"/>
        <end position="195"/>
    </location>
</feature>
<dbReference type="RefSeq" id="XP_791177.3">
    <property type="nucleotide sequence ID" value="XM_786084.5"/>
</dbReference>
<sequence>MESKCHRLVAGRVEDANDQSHDLIYHGIVDDTPLLPSTSVQEAVTERVEPVAYGKTSFGLSVFNLMNAILGSGILGLPFAMAQSGIILFSLMLLVVAMMANYTIHLLLKMCDITGHRSYEDIGNSAMGVPGKLMAACAILLQNIGAMSSYLFIVKNEMPAVLKTFLHEDQSANEWYVNGDYLVLLLVFFIILPLACLPKIGFLGYTSAFSILCMVFFTVGIVYKKFGFPCPIPITPGPNGSLENTLEDYMYYSPKDNQSDQCKAELFSITLQTAYTIPTMAFSFVCHTAVLPIYAELSRPTKRRMQNVTITSIGVCYTLYMIASLFGYLTFYEGINSEILHGYSLYQEDDLLLLIIRIAVLTAIVFTVPIIHYPARLAFMMIAGTVFPLLASRTSWKLYFLTTFILISVVTTFAICIPNIMEIFGVIGATASTSLVLFLPSLFYLKLGREELSSPSKIMAIILLVVSVALLILSLTTIIYGIVTKDTLT</sequence>
<organism evidence="7 8">
    <name type="scientific">Strongylocentrotus purpuratus</name>
    <name type="common">Purple sea urchin</name>
    <dbReference type="NCBI Taxonomy" id="7668"/>
    <lineage>
        <taxon>Eukaryota</taxon>
        <taxon>Metazoa</taxon>
        <taxon>Echinodermata</taxon>
        <taxon>Eleutherozoa</taxon>
        <taxon>Echinozoa</taxon>
        <taxon>Echinoidea</taxon>
        <taxon>Euechinoidea</taxon>
        <taxon>Echinacea</taxon>
        <taxon>Camarodonta</taxon>
        <taxon>Echinidea</taxon>
        <taxon>Strongylocentrotidae</taxon>
        <taxon>Strongylocentrotus</taxon>
    </lineage>
</organism>
<dbReference type="InterPro" id="IPR013057">
    <property type="entry name" value="AA_transpt_TM"/>
</dbReference>
<dbReference type="PANTHER" id="PTHR22950">
    <property type="entry name" value="AMINO ACID TRANSPORTER"/>
    <property type="match status" value="1"/>
</dbReference>
<keyword evidence="8" id="KW-1185">Reference proteome</keyword>
<feature type="transmembrane region" description="Helical" evidence="5">
    <location>
        <begin position="62"/>
        <end position="80"/>
    </location>
</feature>
<feature type="transmembrane region" description="Helical" evidence="5">
    <location>
        <begin position="202"/>
        <end position="223"/>
    </location>
</feature>
<feature type="transmembrane region" description="Helical" evidence="5">
    <location>
        <begin position="86"/>
        <end position="108"/>
    </location>
</feature>
<evidence type="ECO:0000256" key="2">
    <source>
        <dbReference type="ARBA" id="ARBA00022692"/>
    </source>
</evidence>
<reference evidence="7" key="2">
    <citation type="submission" date="2021-01" db="UniProtKB">
        <authorList>
            <consortium name="EnsemblMetazoa"/>
        </authorList>
    </citation>
    <scope>IDENTIFICATION</scope>
</reference>
<dbReference type="OrthoDB" id="28208at2759"/>
<feature type="transmembrane region" description="Helical" evidence="5">
    <location>
        <begin position="133"/>
        <end position="155"/>
    </location>
</feature>
<feature type="transmembrane region" description="Helical" evidence="5">
    <location>
        <begin position="351"/>
        <end position="371"/>
    </location>
</feature>
<name>A0A7M7RD51_STRPU</name>
<dbReference type="Proteomes" id="UP000007110">
    <property type="component" value="Unassembled WGS sequence"/>
</dbReference>
<protein>
    <recommendedName>
        <fullName evidence="6">Amino acid transporter transmembrane domain-containing protein</fullName>
    </recommendedName>
</protein>
<evidence type="ECO:0000256" key="3">
    <source>
        <dbReference type="ARBA" id="ARBA00022989"/>
    </source>
</evidence>
<feature type="transmembrane region" description="Helical" evidence="5">
    <location>
        <begin position="426"/>
        <end position="447"/>
    </location>
</feature>